<evidence type="ECO:0000313" key="2">
    <source>
        <dbReference type="EMBL" id="RAZ69611.1"/>
    </source>
</evidence>
<dbReference type="Proteomes" id="UP000251869">
    <property type="component" value="Unassembled WGS sequence"/>
</dbReference>
<keyword evidence="3" id="KW-1185">Reference proteome</keyword>
<evidence type="ECO:0000259" key="1">
    <source>
        <dbReference type="Pfam" id="PF26353"/>
    </source>
</evidence>
<dbReference type="InterPro" id="IPR058780">
    <property type="entry name" value="YhfM-like_dom"/>
</dbReference>
<dbReference type="AlphaFoldDB" id="A0A365KBB0"/>
<protein>
    <recommendedName>
        <fullName evidence="1">YhfM-like domain-containing protein</fullName>
    </recommendedName>
</protein>
<comment type="caution">
    <text evidence="2">The sequence shown here is derived from an EMBL/GenBank/DDBJ whole genome shotgun (WGS) entry which is preliminary data.</text>
</comment>
<feature type="domain" description="YhfM-like" evidence="1">
    <location>
        <begin position="21"/>
        <end position="120"/>
    </location>
</feature>
<sequence>MLFVMMGILSACQNDLLNSAQKEAEKIVLHQMESFGEVKENSRFEVTDEQTIELFAKAISRADQVSGVADVADPDFKVEFGEKAFYLWIAEDYGSVMDLEDTYTLYTLEENDADQLYSFLLTENQLD</sequence>
<gene>
    <name evidence="2" type="ORF">DP119_02840</name>
</gene>
<evidence type="ECO:0000313" key="3">
    <source>
        <dbReference type="Proteomes" id="UP000251869"/>
    </source>
</evidence>
<organism evidence="2 3">
    <name type="scientific">Planococcus maitriensis</name>
    <dbReference type="NCBI Taxonomy" id="221799"/>
    <lineage>
        <taxon>Bacteria</taxon>
        <taxon>Bacillati</taxon>
        <taxon>Bacillota</taxon>
        <taxon>Bacilli</taxon>
        <taxon>Bacillales</taxon>
        <taxon>Caryophanaceae</taxon>
        <taxon>Planococcus</taxon>
    </lineage>
</organism>
<accession>A0A365KBB0</accession>
<dbReference type="EMBL" id="QLZQ01000001">
    <property type="protein sequence ID" value="RAZ69611.1"/>
    <property type="molecule type" value="Genomic_DNA"/>
</dbReference>
<proteinExistence type="predicted"/>
<dbReference type="Pfam" id="PF26353">
    <property type="entry name" value="YhfM"/>
    <property type="match status" value="1"/>
</dbReference>
<reference evidence="2 3" key="1">
    <citation type="submission" date="2018-06" db="EMBL/GenBank/DDBJ databases">
        <title>The draft genome sequences of strains SCU63 and S1.</title>
        <authorList>
            <person name="Gan L."/>
        </authorList>
    </citation>
    <scope>NUCLEOTIDE SEQUENCE [LARGE SCALE GENOMIC DNA]</scope>
    <source>
        <strain evidence="2 3">S1</strain>
    </source>
</reference>
<name>A0A365KBB0_9BACL</name>